<comment type="caution">
    <text evidence="3">The sequence shown here is derived from an EMBL/GenBank/DDBJ whole genome shotgun (WGS) entry which is preliminary data.</text>
</comment>
<name>A0A918MII4_9RHOB</name>
<dbReference type="Pfam" id="PF07811">
    <property type="entry name" value="TadE"/>
    <property type="match status" value="1"/>
</dbReference>
<sequence>MMTPRAALGAVLRHIRREDGNATIGFVLMLPLFITLFMATFEIGLYMTRLTLLDRAVDIAARAVRLGMIANPTHDNIRAYICNNASMIPNCNATLKLNMERVALTTWTMPTTQTTCVNRAEAVQPVAVLDPNPTERKVLIVMRACVIADALFPSAGLALNLPLDGQGGYRLTSTSAFLNEP</sequence>
<keyword evidence="1" id="KW-0812">Transmembrane</keyword>
<evidence type="ECO:0000313" key="4">
    <source>
        <dbReference type="Proteomes" id="UP000628984"/>
    </source>
</evidence>
<proteinExistence type="predicted"/>
<feature type="domain" description="TadE-like" evidence="2">
    <location>
        <begin position="20"/>
        <end position="62"/>
    </location>
</feature>
<dbReference type="InterPro" id="IPR012495">
    <property type="entry name" value="TadE-like_dom"/>
</dbReference>
<keyword evidence="1" id="KW-1133">Transmembrane helix</keyword>
<evidence type="ECO:0000259" key="2">
    <source>
        <dbReference type="Pfam" id="PF07811"/>
    </source>
</evidence>
<evidence type="ECO:0000313" key="3">
    <source>
        <dbReference type="EMBL" id="GGW27862.1"/>
    </source>
</evidence>
<dbReference type="RefSeq" id="WP_189633281.1">
    <property type="nucleotide sequence ID" value="NZ_BMYQ01000003.1"/>
</dbReference>
<protein>
    <recommendedName>
        <fullName evidence="2">TadE-like domain-containing protein</fullName>
    </recommendedName>
</protein>
<dbReference type="EMBL" id="BMYQ01000003">
    <property type="protein sequence ID" value="GGW27862.1"/>
    <property type="molecule type" value="Genomic_DNA"/>
</dbReference>
<keyword evidence="1" id="KW-0472">Membrane</keyword>
<gene>
    <name evidence="3" type="ORF">GCM10011452_15560</name>
</gene>
<dbReference type="Proteomes" id="UP000628984">
    <property type="component" value="Unassembled WGS sequence"/>
</dbReference>
<feature type="transmembrane region" description="Helical" evidence="1">
    <location>
        <begin position="22"/>
        <end position="45"/>
    </location>
</feature>
<evidence type="ECO:0000256" key="1">
    <source>
        <dbReference type="SAM" id="Phobius"/>
    </source>
</evidence>
<keyword evidence="4" id="KW-1185">Reference proteome</keyword>
<organism evidence="3 4">
    <name type="scientific">Gemmobacter lanyuensis</name>
    <dbReference type="NCBI Taxonomy" id="1054497"/>
    <lineage>
        <taxon>Bacteria</taxon>
        <taxon>Pseudomonadati</taxon>
        <taxon>Pseudomonadota</taxon>
        <taxon>Alphaproteobacteria</taxon>
        <taxon>Rhodobacterales</taxon>
        <taxon>Paracoccaceae</taxon>
        <taxon>Gemmobacter</taxon>
    </lineage>
</organism>
<reference evidence="3" key="2">
    <citation type="submission" date="2020-09" db="EMBL/GenBank/DDBJ databases">
        <authorList>
            <person name="Sun Q."/>
            <person name="Kim S."/>
        </authorList>
    </citation>
    <scope>NUCLEOTIDE SEQUENCE</scope>
    <source>
        <strain evidence="3">KCTC 23714</strain>
    </source>
</reference>
<reference evidence="3" key="1">
    <citation type="journal article" date="2014" name="Int. J. Syst. Evol. Microbiol.">
        <title>Complete genome sequence of Corynebacterium casei LMG S-19264T (=DSM 44701T), isolated from a smear-ripened cheese.</title>
        <authorList>
            <consortium name="US DOE Joint Genome Institute (JGI-PGF)"/>
            <person name="Walter F."/>
            <person name="Albersmeier A."/>
            <person name="Kalinowski J."/>
            <person name="Ruckert C."/>
        </authorList>
    </citation>
    <scope>NUCLEOTIDE SEQUENCE</scope>
    <source>
        <strain evidence="3">KCTC 23714</strain>
    </source>
</reference>
<accession>A0A918MII4</accession>
<dbReference type="AlphaFoldDB" id="A0A918MII4"/>